<gene>
    <name evidence="2" type="ORF">Poli38472_003948</name>
</gene>
<evidence type="ECO:0000313" key="2">
    <source>
        <dbReference type="EMBL" id="TMW66183.1"/>
    </source>
</evidence>
<dbReference type="AlphaFoldDB" id="A0A8K1CNK5"/>
<feature type="region of interest" description="Disordered" evidence="1">
    <location>
        <begin position="73"/>
        <end position="140"/>
    </location>
</feature>
<feature type="compositionally biased region" description="Low complexity" evidence="1">
    <location>
        <begin position="103"/>
        <end position="114"/>
    </location>
</feature>
<evidence type="ECO:0000313" key="3">
    <source>
        <dbReference type="Proteomes" id="UP000794436"/>
    </source>
</evidence>
<feature type="region of interest" description="Disordered" evidence="1">
    <location>
        <begin position="1"/>
        <end position="60"/>
    </location>
</feature>
<protein>
    <submittedName>
        <fullName evidence="2">Uncharacterized protein</fullName>
    </submittedName>
</protein>
<feature type="compositionally biased region" description="Low complexity" evidence="1">
    <location>
        <begin position="17"/>
        <end position="38"/>
    </location>
</feature>
<dbReference type="EMBL" id="SPLM01000036">
    <property type="protein sequence ID" value="TMW66183.1"/>
    <property type="molecule type" value="Genomic_DNA"/>
</dbReference>
<comment type="caution">
    <text evidence="2">The sequence shown here is derived from an EMBL/GenBank/DDBJ whole genome shotgun (WGS) entry which is preliminary data.</text>
</comment>
<proteinExistence type="predicted"/>
<organism evidence="2 3">
    <name type="scientific">Pythium oligandrum</name>
    <name type="common">Mycoparasitic fungus</name>
    <dbReference type="NCBI Taxonomy" id="41045"/>
    <lineage>
        <taxon>Eukaryota</taxon>
        <taxon>Sar</taxon>
        <taxon>Stramenopiles</taxon>
        <taxon>Oomycota</taxon>
        <taxon>Peronosporomycetes</taxon>
        <taxon>Pythiales</taxon>
        <taxon>Pythiaceae</taxon>
        <taxon>Pythium</taxon>
    </lineage>
</organism>
<feature type="compositionally biased region" description="Low complexity" evidence="1">
    <location>
        <begin position="73"/>
        <end position="92"/>
    </location>
</feature>
<feature type="compositionally biased region" description="Polar residues" evidence="1">
    <location>
        <begin position="39"/>
        <end position="53"/>
    </location>
</feature>
<sequence>MGTPAIDVNTDKSTVRGSNQSTASSGTTGQTTDATASGVTVSPPSSRTQSLQQLSARSLAEESLYASSLPSYLLDESSRSSDPSAASEPAGSKTESSRQQPGQSSFQAHSFASQVRGAPTSRSAASGRHGNRGPVITSSSSVDRRLVERYERVNSEIERVVRETQAGDNDNCELLKQVRNELRKAKRSSSQMIQSQKELLEKIEKHEQGGLRRIFTINREQRMEKLRHKLSEKLSQSVAADEELQRLERQSVSLTSISLGPTYRPLESEELTQLEREREDIMANMITAAGLTDAQELNSRLAVFSSEKKACDCTLKQVEQCETLFRKALYLLRVALSTIVGPGYTGSLKDFVLGPYPLAVEASQLVEQASRGIQPESQRRYSEYTPELVNVRPPKFPQQMAEFAKRGARSNFEMSNTAAIEAIRKLRTSENIVILLQRIVIQKLETLEKWREHVERDLERAELGYRKVDARLQECVTALARKATV</sequence>
<evidence type="ECO:0000256" key="1">
    <source>
        <dbReference type="SAM" id="MobiDB-lite"/>
    </source>
</evidence>
<accession>A0A8K1CNK5</accession>
<keyword evidence="3" id="KW-1185">Reference proteome</keyword>
<feature type="compositionally biased region" description="Polar residues" evidence="1">
    <location>
        <begin position="93"/>
        <end position="102"/>
    </location>
</feature>
<dbReference type="OrthoDB" id="165682at2759"/>
<dbReference type="Proteomes" id="UP000794436">
    <property type="component" value="Unassembled WGS sequence"/>
</dbReference>
<reference evidence="2" key="1">
    <citation type="submission" date="2019-03" db="EMBL/GenBank/DDBJ databases">
        <title>Long read genome sequence of the mycoparasitic Pythium oligandrum ATCC 38472 isolated from sugarbeet rhizosphere.</title>
        <authorList>
            <person name="Gaulin E."/>
        </authorList>
    </citation>
    <scope>NUCLEOTIDE SEQUENCE</scope>
    <source>
        <strain evidence="2">ATCC 38472_TT</strain>
    </source>
</reference>
<name>A0A8K1CNK5_PYTOL</name>